<name>A0A150H1S8_GONPE</name>
<evidence type="ECO:0000256" key="1">
    <source>
        <dbReference type="ARBA" id="ARBA00010080"/>
    </source>
</evidence>
<feature type="repeat" description="TPR" evidence="2">
    <location>
        <begin position="736"/>
        <end position="769"/>
    </location>
</feature>
<reference evidence="5" key="1">
    <citation type="journal article" date="2016" name="Nat. Commun.">
        <title>The Gonium pectorale genome demonstrates co-option of cell cycle regulation during the evolution of multicellularity.</title>
        <authorList>
            <person name="Hanschen E.R."/>
            <person name="Marriage T.N."/>
            <person name="Ferris P.J."/>
            <person name="Hamaji T."/>
            <person name="Toyoda A."/>
            <person name="Fujiyama A."/>
            <person name="Neme R."/>
            <person name="Noguchi H."/>
            <person name="Minakuchi Y."/>
            <person name="Suzuki M."/>
            <person name="Kawai-Toyooka H."/>
            <person name="Smith D.R."/>
            <person name="Sparks H."/>
            <person name="Anderson J."/>
            <person name="Bakaric R."/>
            <person name="Luria V."/>
            <person name="Karger A."/>
            <person name="Kirschner M.W."/>
            <person name="Durand P.M."/>
            <person name="Michod R.E."/>
            <person name="Nozaki H."/>
            <person name="Olson B.J."/>
        </authorList>
    </citation>
    <scope>NUCLEOTIDE SEQUENCE [LARGE SCALE GENOMIC DNA]</scope>
    <source>
        <strain evidence="5">NIES-2863</strain>
    </source>
</reference>
<evidence type="ECO:0000256" key="2">
    <source>
        <dbReference type="PROSITE-ProRule" id="PRU00339"/>
    </source>
</evidence>
<keyword evidence="2" id="KW-0802">TPR repeat</keyword>
<dbReference type="PANTHER" id="PTHR12979">
    <property type="entry name" value="CCR4-NOT TRANSCRIPTION COMPLEX SUBUNIT 10"/>
    <property type="match status" value="1"/>
</dbReference>
<dbReference type="GO" id="GO:0006402">
    <property type="term" value="P:mRNA catabolic process"/>
    <property type="evidence" value="ECO:0007669"/>
    <property type="project" value="TreeGrafter"/>
</dbReference>
<evidence type="ECO:0000256" key="3">
    <source>
        <dbReference type="SAM" id="MobiDB-lite"/>
    </source>
</evidence>
<evidence type="ECO:0000313" key="4">
    <source>
        <dbReference type="EMBL" id="KXZ56089.1"/>
    </source>
</evidence>
<dbReference type="InterPro" id="IPR011990">
    <property type="entry name" value="TPR-like_helical_dom_sf"/>
</dbReference>
<dbReference type="OrthoDB" id="544427at2759"/>
<dbReference type="SMART" id="SM00028">
    <property type="entry name" value="TPR"/>
    <property type="match status" value="2"/>
</dbReference>
<feature type="region of interest" description="Disordered" evidence="3">
    <location>
        <begin position="158"/>
        <end position="195"/>
    </location>
</feature>
<feature type="compositionally biased region" description="Low complexity" evidence="3">
    <location>
        <begin position="501"/>
        <end position="510"/>
    </location>
</feature>
<proteinExistence type="inferred from homology"/>
<evidence type="ECO:0000313" key="5">
    <source>
        <dbReference type="Proteomes" id="UP000075714"/>
    </source>
</evidence>
<dbReference type="PANTHER" id="PTHR12979:SF5">
    <property type="entry name" value="CCR4-NOT TRANSCRIPTION COMPLEX SUBUNIT 10"/>
    <property type="match status" value="1"/>
</dbReference>
<comment type="similarity">
    <text evidence="1">Belongs to the CNOT10 family.</text>
</comment>
<feature type="region of interest" description="Disordered" evidence="3">
    <location>
        <begin position="492"/>
        <end position="546"/>
    </location>
</feature>
<protein>
    <submittedName>
        <fullName evidence="4">Uncharacterized protein</fullName>
    </submittedName>
</protein>
<dbReference type="GO" id="GO:0030014">
    <property type="term" value="C:CCR4-NOT complex"/>
    <property type="evidence" value="ECO:0007669"/>
    <property type="project" value="InterPro"/>
</dbReference>
<dbReference type="Gene3D" id="1.25.40.10">
    <property type="entry name" value="Tetratricopeptide repeat domain"/>
    <property type="match status" value="1"/>
</dbReference>
<sequence>MLGHGFRRLQLANNLLVVEHVVCGSGDLDRIEAQYDALLANERLSADDGGSADVAGASRPRSAGVLEAPPLVPVRDDLAVAQLNRALLLCRQHRPGPAAELLEGLVGCAEALAEGTAVRALTLLLDLLIEERQLPRAVAVLHTFERLLPQLAEPYAAADAGGGGEQHQPGSSAPSASASATGVATGAAAGHGRQRMLALPRVSRWDSGPMGRSRALLEQQARPPPAPDLKLLVRLYRSRLHALGHNTRAAKRELKAAAAAAGGGGAGGAGTGAGAGGRPQLQQQQKAQGQGRDREPAAAGASAAAAVVPLPAVLYNAGLQHLLLGQYAAARERFAAAAAHYVNTPLLWLRTAEAALGLYRQRQRQRREQEASQRGPQAEPTAAAAAAGRDGEEASPGSLLSEAVAALQTALQQLDAQSEAHEQWQSSSDKLEEGATQAAAGAPGPDGATAGAAGGGGGGSVESAAAAAGSTPDRGQVAAAAPGVAALGDFYLPLPPRIPEQQQAGEQQSQRPAGLANGAEEARPGGCAAAPPHHHPTNGSREAHGTDARAALSEELAVVRRAVLANLAYAQLQAQEWAAALGAAQALGAAAAAAEAAPESGAGGAGGSAAATGGGGAAAATATAAAAAAAAAASEYSFLATCYAAEALCQLEQPAEAVECLSLWLTAAQEREAAVAAAAASSASHFAAAAGPSAATFASPLAGSAGGPVGAAARDEVYPLGNAAALAALTGPAAVAATYTNLAALFAAQGETAQAVALVRRALALQPGHRPAGLLLVHCELLAGNTAAALALLRQAQPLPSSLRG</sequence>
<dbReference type="STRING" id="33097.A0A150H1S8"/>
<dbReference type="Proteomes" id="UP000075714">
    <property type="component" value="Unassembled WGS sequence"/>
</dbReference>
<dbReference type="GO" id="GO:0017148">
    <property type="term" value="P:negative regulation of translation"/>
    <property type="evidence" value="ECO:0007669"/>
    <property type="project" value="TreeGrafter"/>
</dbReference>
<feature type="region of interest" description="Disordered" evidence="3">
    <location>
        <begin position="261"/>
        <end position="298"/>
    </location>
</feature>
<accession>A0A150H1S8</accession>
<feature type="region of interest" description="Disordered" evidence="3">
    <location>
        <begin position="361"/>
        <end position="398"/>
    </location>
</feature>
<comment type="caution">
    <text evidence="4">The sequence shown here is derived from an EMBL/GenBank/DDBJ whole genome shotgun (WGS) entry which is preliminary data.</text>
</comment>
<dbReference type="PROSITE" id="PS50005">
    <property type="entry name" value="TPR"/>
    <property type="match status" value="1"/>
</dbReference>
<dbReference type="InterPro" id="IPR039740">
    <property type="entry name" value="CNOT10"/>
</dbReference>
<gene>
    <name evidence="4" type="ORF">GPECTOR_2g971</name>
</gene>
<dbReference type="AlphaFoldDB" id="A0A150H1S8"/>
<keyword evidence="5" id="KW-1185">Reference proteome</keyword>
<dbReference type="Pfam" id="PF14559">
    <property type="entry name" value="TPR_19"/>
    <property type="match status" value="1"/>
</dbReference>
<dbReference type="EMBL" id="LSYV01000003">
    <property type="protein sequence ID" value="KXZ56089.1"/>
    <property type="molecule type" value="Genomic_DNA"/>
</dbReference>
<dbReference type="SUPFAM" id="SSF48452">
    <property type="entry name" value="TPR-like"/>
    <property type="match status" value="1"/>
</dbReference>
<feature type="compositionally biased region" description="Low complexity" evidence="3">
    <location>
        <begin position="434"/>
        <end position="451"/>
    </location>
</feature>
<feature type="compositionally biased region" description="Low complexity" evidence="3">
    <location>
        <begin position="278"/>
        <end position="290"/>
    </location>
</feature>
<organism evidence="4 5">
    <name type="scientific">Gonium pectorale</name>
    <name type="common">Green alga</name>
    <dbReference type="NCBI Taxonomy" id="33097"/>
    <lineage>
        <taxon>Eukaryota</taxon>
        <taxon>Viridiplantae</taxon>
        <taxon>Chlorophyta</taxon>
        <taxon>core chlorophytes</taxon>
        <taxon>Chlorophyceae</taxon>
        <taxon>CS clade</taxon>
        <taxon>Chlamydomonadales</taxon>
        <taxon>Volvocaceae</taxon>
        <taxon>Gonium</taxon>
    </lineage>
</organism>
<feature type="compositionally biased region" description="Low complexity" evidence="3">
    <location>
        <begin position="169"/>
        <end position="191"/>
    </location>
</feature>
<feature type="region of interest" description="Disordered" evidence="3">
    <location>
        <begin position="414"/>
        <end position="469"/>
    </location>
</feature>
<dbReference type="InterPro" id="IPR019734">
    <property type="entry name" value="TPR_rpt"/>
</dbReference>
<feature type="compositionally biased region" description="Gly residues" evidence="3">
    <location>
        <begin position="261"/>
        <end position="277"/>
    </location>
</feature>